<accession>A0A136LYQ7</accession>
<sequence length="386" mass="41336">MSVRDRFLLSKVFSLTYFWIAVSVPYLLYRGLSIDQALGVIAFYGILISILEYPTGVIGDYYGHRVSMIAGNLLYGISMLVMAMPGGIPVYVLASILLALGGSLISGSDEAFLKTISNDFKHDIARLSSLEDFVLMVVAVTGGILASFSMTLPVVLTGMFGFAAVAVLLTIQHDATVRDHKQHEGNIFTTARAGLRKVRHDRVLLGLIVSFSAFGAVAQAVKSLFGSFSDVFALPVEYIGVLVGAGMLLRALAKRNAARFDHVPDFMLLALMVAGLALAASGSIATAVLGLLVFNSFFGVIAIRSKVRIHDGVEDSIRASVLSFNSLVSRFVHSGVLSGMGFMIAASSFSQLMMYLSVLIAVASILFISVKIPTARRVTSVTGYPR</sequence>
<name>A0A136LYQ7_9BACT</name>
<feature type="transmembrane region" description="Helical" evidence="1">
    <location>
        <begin position="263"/>
        <end position="281"/>
    </location>
</feature>
<dbReference type="PANTHER" id="PTHR23530:SF1">
    <property type="entry name" value="PERMEASE, MAJOR FACILITATOR SUPERFAMILY-RELATED"/>
    <property type="match status" value="1"/>
</dbReference>
<dbReference type="Pfam" id="PF07690">
    <property type="entry name" value="MFS_1"/>
    <property type="match status" value="1"/>
</dbReference>
<protein>
    <submittedName>
        <fullName evidence="2">Major Facilitator Superfamily protein</fullName>
    </submittedName>
</protein>
<dbReference type="SUPFAM" id="SSF103473">
    <property type="entry name" value="MFS general substrate transporter"/>
    <property type="match status" value="1"/>
</dbReference>
<evidence type="ECO:0000256" key="1">
    <source>
        <dbReference type="SAM" id="Phobius"/>
    </source>
</evidence>
<gene>
    <name evidence="2" type="ORF">TR69_WS6001000763</name>
</gene>
<feature type="transmembrane region" description="Helical" evidence="1">
    <location>
        <begin position="7"/>
        <end position="28"/>
    </location>
</feature>
<feature type="transmembrane region" description="Helical" evidence="1">
    <location>
        <begin position="203"/>
        <end position="225"/>
    </location>
</feature>
<organism evidence="2 3">
    <name type="scientific">candidate division WS6 bacterium OLB20</name>
    <dbReference type="NCBI Taxonomy" id="1617426"/>
    <lineage>
        <taxon>Bacteria</taxon>
        <taxon>Candidatus Dojkabacteria</taxon>
    </lineage>
</organism>
<feature type="transmembrane region" description="Helical" evidence="1">
    <location>
        <begin position="66"/>
        <end position="84"/>
    </location>
</feature>
<feature type="transmembrane region" description="Helical" evidence="1">
    <location>
        <begin position="34"/>
        <end position="54"/>
    </location>
</feature>
<keyword evidence="1" id="KW-0812">Transmembrane</keyword>
<dbReference type="PANTHER" id="PTHR23530">
    <property type="entry name" value="TRANSPORT PROTEIN-RELATED"/>
    <property type="match status" value="1"/>
</dbReference>
<dbReference type="EMBL" id="JYNZ01000003">
    <property type="protein sequence ID" value="KXK26746.1"/>
    <property type="molecule type" value="Genomic_DNA"/>
</dbReference>
<keyword evidence="1" id="KW-0472">Membrane</keyword>
<feature type="transmembrane region" description="Helical" evidence="1">
    <location>
        <begin position="352"/>
        <end position="370"/>
    </location>
</feature>
<dbReference type="Gene3D" id="1.20.1250.20">
    <property type="entry name" value="MFS general substrate transporter like domains"/>
    <property type="match status" value="1"/>
</dbReference>
<reference evidence="2 3" key="1">
    <citation type="submission" date="2015-02" db="EMBL/GenBank/DDBJ databases">
        <title>Improved understanding of the partial-nitritation anammox process through 23 genomes representing the majority of the microbial community.</title>
        <authorList>
            <person name="Speth D.R."/>
            <person name="In T Zandt M."/>
            <person name="Guerrero Cruz S."/>
            <person name="Jetten M.S."/>
            <person name="Dutilh B.E."/>
        </authorList>
    </citation>
    <scope>NUCLEOTIDE SEQUENCE [LARGE SCALE GENOMIC DNA]</scope>
    <source>
        <strain evidence="2">OLB20</strain>
    </source>
</reference>
<dbReference type="InterPro" id="IPR011701">
    <property type="entry name" value="MFS"/>
</dbReference>
<dbReference type="InterPro" id="IPR053160">
    <property type="entry name" value="MFS_DHA3_Transporter"/>
</dbReference>
<dbReference type="AlphaFoldDB" id="A0A136LYQ7"/>
<feature type="transmembrane region" description="Helical" evidence="1">
    <location>
        <begin position="154"/>
        <end position="171"/>
    </location>
</feature>
<dbReference type="Proteomes" id="UP000070457">
    <property type="component" value="Unassembled WGS sequence"/>
</dbReference>
<keyword evidence="1" id="KW-1133">Transmembrane helix</keyword>
<evidence type="ECO:0000313" key="3">
    <source>
        <dbReference type="Proteomes" id="UP000070457"/>
    </source>
</evidence>
<dbReference type="InterPro" id="IPR036259">
    <property type="entry name" value="MFS_trans_sf"/>
</dbReference>
<comment type="caution">
    <text evidence="2">The sequence shown here is derived from an EMBL/GenBank/DDBJ whole genome shotgun (WGS) entry which is preliminary data.</text>
</comment>
<proteinExistence type="predicted"/>
<dbReference type="STRING" id="1617426.TR69_WS6001000763"/>
<evidence type="ECO:0000313" key="2">
    <source>
        <dbReference type="EMBL" id="KXK26746.1"/>
    </source>
</evidence>
<feature type="transmembrane region" description="Helical" evidence="1">
    <location>
        <begin position="231"/>
        <end position="251"/>
    </location>
</feature>
<dbReference type="GO" id="GO:0022857">
    <property type="term" value="F:transmembrane transporter activity"/>
    <property type="evidence" value="ECO:0007669"/>
    <property type="project" value="InterPro"/>
</dbReference>